<feature type="compositionally biased region" description="Acidic residues" evidence="1">
    <location>
        <begin position="319"/>
        <end position="331"/>
    </location>
</feature>
<dbReference type="VEuPathDB" id="FungiDB:F503_02339"/>
<feature type="compositionally biased region" description="Polar residues" evidence="1">
    <location>
        <begin position="10"/>
        <end position="38"/>
    </location>
</feature>
<dbReference type="SUPFAM" id="SSF53474">
    <property type="entry name" value="alpha/beta-Hydrolases"/>
    <property type="match status" value="1"/>
</dbReference>
<dbReference type="PANTHER" id="PTHR43433">
    <property type="entry name" value="HYDROLASE, ALPHA/BETA FOLD FAMILY PROTEIN"/>
    <property type="match status" value="1"/>
</dbReference>
<evidence type="ECO:0000259" key="2">
    <source>
        <dbReference type="Pfam" id="PF00561"/>
    </source>
</evidence>
<organism evidence="3 4">
    <name type="scientific">Ophiostoma piceae (strain UAMH 11346)</name>
    <name type="common">Sap stain fungus</name>
    <dbReference type="NCBI Taxonomy" id="1262450"/>
    <lineage>
        <taxon>Eukaryota</taxon>
        <taxon>Fungi</taxon>
        <taxon>Dikarya</taxon>
        <taxon>Ascomycota</taxon>
        <taxon>Pezizomycotina</taxon>
        <taxon>Sordariomycetes</taxon>
        <taxon>Sordariomycetidae</taxon>
        <taxon>Ophiostomatales</taxon>
        <taxon>Ophiostomataceae</taxon>
        <taxon>Ophiostoma</taxon>
    </lineage>
</organism>
<dbReference type="InterPro" id="IPR050471">
    <property type="entry name" value="AB_hydrolase"/>
</dbReference>
<dbReference type="Gene3D" id="3.40.50.1820">
    <property type="entry name" value="alpha/beta hydrolase"/>
    <property type="match status" value="1"/>
</dbReference>
<dbReference type="PANTHER" id="PTHR43433:SF10">
    <property type="entry name" value="AB HYDROLASE-1 DOMAIN-CONTAINING PROTEIN"/>
    <property type="match status" value="1"/>
</dbReference>
<protein>
    <submittedName>
        <fullName evidence="3">Alpha beta hydrolase</fullName>
    </submittedName>
</protein>
<dbReference type="InterPro" id="IPR000073">
    <property type="entry name" value="AB_hydrolase_1"/>
</dbReference>
<accession>S3CXL9</accession>
<feature type="region of interest" description="Disordered" evidence="1">
    <location>
        <begin position="1"/>
        <end position="72"/>
    </location>
</feature>
<reference evidence="3 4" key="1">
    <citation type="journal article" date="2013" name="BMC Genomics">
        <title>The genome and transcriptome of the pine saprophyte Ophiostoma piceae, and a comparison with the bark beetle-associated pine pathogen Grosmannia clavigera.</title>
        <authorList>
            <person name="Haridas S."/>
            <person name="Wang Y."/>
            <person name="Lim L."/>
            <person name="Massoumi Alamouti S."/>
            <person name="Jackman S."/>
            <person name="Docking R."/>
            <person name="Robertson G."/>
            <person name="Birol I."/>
            <person name="Bohlmann J."/>
            <person name="Breuil C."/>
        </authorList>
    </citation>
    <scope>NUCLEOTIDE SEQUENCE [LARGE SCALE GENOMIC DNA]</scope>
    <source>
        <strain evidence="3 4">UAMH 11346</strain>
    </source>
</reference>
<dbReference type="GO" id="GO:0016787">
    <property type="term" value="F:hydrolase activity"/>
    <property type="evidence" value="ECO:0007669"/>
    <property type="project" value="UniProtKB-KW"/>
</dbReference>
<evidence type="ECO:0000313" key="4">
    <source>
        <dbReference type="Proteomes" id="UP000016923"/>
    </source>
</evidence>
<dbReference type="EMBL" id="KE148156">
    <property type="protein sequence ID" value="EPE05600.1"/>
    <property type="molecule type" value="Genomic_DNA"/>
</dbReference>
<dbReference type="STRING" id="1262450.S3CXL9"/>
<evidence type="ECO:0000313" key="3">
    <source>
        <dbReference type="EMBL" id="EPE05600.1"/>
    </source>
</evidence>
<dbReference type="Proteomes" id="UP000016923">
    <property type="component" value="Unassembled WGS sequence"/>
</dbReference>
<dbReference type="Pfam" id="PF00561">
    <property type="entry name" value="Abhydrolase_1"/>
    <property type="match status" value="1"/>
</dbReference>
<evidence type="ECO:0000256" key="1">
    <source>
        <dbReference type="SAM" id="MobiDB-lite"/>
    </source>
</evidence>
<feature type="compositionally biased region" description="Low complexity" evidence="1">
    <location>
        <begin position="49"/>
        <end position="61"/>
    </location>
</feature>
<feature type="region of interest" description="Disordered" evidence="1">
    <location>
        <begin position="296"/>
        <end position="334"/>
    </location>
</feature>
<dbReference type="HOGENOM" id="CLU_020336_49_0_1"/>
<dbReference type="OMA" id="PLEWAKP"/>
<dbReference type="InterPro" id="IPR029058">
    <property type="entry name" value="AB_hydrolase_fold"/>
</dbReference>
<gene>
    <name evidence="3" type="ORF">F503_02339</name>
</gene>
<dbReference type="eggNOG" id="ENOG502QS8H">
    <property type="taxonomic scope" value="Eukaryota"/>
</dbReference>
<proteinExistence type="predicted"/>
<keyword evidence="4" id="KW-1185">Reference proteome</keyword>
<keyword evidence="3" id="KW-0378">Hydrolase</keyword>
<feature type="domain" description="AB hydrolase-1" evidence="2">
    <location>
        <begin position="89"/>
        <end position="192"/>
    </location>
</feature>
<dbReference type="OrthoDB" id="294702at2759"/>
<name>S3CXL9_OPHP1</name>
<sequence length="445" mass="48412">MAAALRRSLSPPTTTHHTLNPASLSTAASSSVPNTTAHSGRRRYSSKMASAPATAAATTSAEPRDGQTCTLPDGRTIGFAEYGAPGGHPVLYFHGFPASRLEGSITDKQARRHNVRVLALDRPGYGLSTRVPERTTMDYPDDVLAFAASQNLPRFGILGTSGGGPYALACASKIPASRLTHVGILAGAGPWNQEVWKIIPKRSRIVGFFVRNWPWGLRAFIAGVAGGLQWLARTRPVTRWVDQWLERSVKEEAEKAAAAKAERQKARADTAEKASAPVDLEASMIGGDYEEVGAASVESLSTTATSPPKPSPGIAAPEADGEDEDDYDPDDGLTIPERREKLYRQLFTAFVQGPDHVIDDARLFCDDPGYKPEELTFNPIMFWHGDQDANVPLEWAKPTIDRIPHSILKVFHGRTHFSIAEDMDEIMSFYDPRMSPNADVHGDDQ</sequence>
<dbReference type="AlphaFoldDB" id="S3CXL9"/>